<organism evidence="1 2">
    <name type="scientific">Paraburkholderia atlantica</name>
    <dbReference type="NCBI Taxonomy" id="2654982"/>
    <lineage>
        <taxon>Bacteria</taxon>
        <taxon>Pseudomonadati</taxon>
        <taxon>Pseudomonadota</taxon>
        <taxon>Betaproteobacteria</taxon>
        <taxon>Burkholderiales</taxon>
        <taxon>Burkholderiaceae</taxon>
        <taxon>Paraburkholderia</taxon>
    </lineage>
</organism>
<evidence type="ECO:0000313" key="2">
    <source>
        <dbReference type="Proteomes" id="UP000592780"/>
    </source>
</evidence>
<dbReference type="OrthoDB" id="9794260at2"/>
<gene>
    <name evidence="1" type="ORF">HDG40_007326</name>
</gene>
<dbReference type="EMBL" id="JACHDD010000019">
    <property type="protein sequence ID" value="MBB5429131.1"/>
    <property type="molecule type" value="Genomic_DNA"/>
</dbReference>
<dbReference type="RefSeq" id="WP_018435150.1">
    <property type="nucleotide sequence ID" value="NZ_JACHDD010000019.1"/>
</dbReference>
<evidence type="ECO:0000313" key="1">
    <source>
        <dbReference type="EMBL" id="MBB5429131.1"/>
    </source>
</evidence>
<proteinExistence type="predicted"/>
<accession>A0A7W8VAB5</accession>
<dbReference type="Proteomes" id="UP000592780">
    <property type="component" value="Unassembled WGS sequence"/>
</dbReference>
<comment type="caution">
    <text evidence="1">The sequence shown here is derived from an EMBL/GenBank/DDBJ whole genome shotgun (WGS) entry which is preliminary data.</text>
</comment>
<keyword evidence="2" id="KW-1185">Reference proteome</keyword>
<dbReference type="AlphaFoldDB" id="A0A7W8VAB5"/>
<protein>
    <submittedName>
        <fullName evidence="1">Uncharacterized protein</fullName>
    </submittedName>
</protein>
<reference evidence="1 2" key="1">
    <citation type="submission" date="2020-08" db="EMBL/GenBank/DDBJ databases">
        <title>Genomic Encyclopedia of Type Strains, Phase IV (KMG-V): Genome sequencing to study the core and pangenomes of soil and plant-associated prokaryotes.</title>
        <authorList>
            <person name="Whitman W."/>
        </authorList>
    </citation>
    <scope>NUCLEOTIDE SEQUENCE [LARGE SCALE GENOMIC DNA]</scope>
    <source>
        <strain evidence="1 2">JPY158</strain>
    </source>
</reference>
<sequence>MDRSDSARSPACLSIAAEISRYCASHPDAGDTLDGIAWWLVQQRFRDTLDEMEAAVESLLRSGVLRRRVLVDGTLLFYCGPGPSDGGDSAADADR</sequence>
<name>A0A7W8VAB5_PARAM</name>